<organism evidence="5 6">
    <name type="scientific">Emiliania huxleyi (strain CCMP1516)</name>
    <dbReference type="NCBI Taxonomy" id="280463"/>
    <lineage>
        <taxon>Eukaryota</taxon>
        <taxon>Haptista</taxon>
        <taxon>Haptophyta</taxon>
        <taxon>Prymnesiophyceae</taxon>
        <taxon>Isochrysidales</taxon>
        <taxon>Noelaerhabdaceae</taxon>
        <taxon>Emiliania</taxon>
    </lineage>
</organism>
<reference evidence="6" key="1">
    <citation type="journal article" date="2013" name="Nature">
        <title>Pan genome of the phytoplankton Emiliania underpins its global distribution.</title>
        <authorList>
            <person name="Read B.A."/>
            <person name="Kegel J."/>
            <person name="Klute M.J."/>
            <person name="Kuo A."/>
            <person name="Lefebvre S.C."/>
            <person name="Maumus F."/>
            <person name="Mayer C."/>
            <person name="Miller J."/>
            <person name="Monier A."/>
            <person name="Salamov A."/>
            <person name="Young J."/>
            <person name="Aguilar M."/>
            <person name="Claverie J.M."/>
            <person name="Frickenhaus S."/>
            <person name="Gonzalez K."/>
            <person name="Herman E.K."/>
            <person name="Lin Y.C."/>
            <person name="Napier J."/>
            <person name="Ogata H."/>
            <person name="Sarno A.F."/>
            <person name="Shmutz J."/>
            <person name="Schroeder D."/>
            <person name="de Vargas C."/>
            <person name="Verret F."/>
            <person name="von Dassow P."/>
            <person name="Valentin K."/>
            <person name="Van de Peer Y."/>
            <person name="Wheeler G."/>
            <person name="Dacks J.B."/>
            <person name="Delwiche C.F."/>
            <person name="Dyhrman S.T."/>
            <person name="Glockner G."/>
            <person name="John U."/>
            <person name="Richards T."/>
            <person name="Worden A.Z."/>
            <person name="Zhang X."/>
            <person name="Grigoriev I.V."/>
            <person name="Allen A.E."/>
            <person name="Bidle K."/>
            <person name="Borodovsky M."/>
            <person name="Bowler C."/>
            <person name="Brownlee C."/>
            <person name="Cock J.M."/>
            <person name="Elias M."/>
            <person name="Gladyshev V.N."/>
            <person name="Groth M."/>
            <person name="Guda C."/>
            <person name="Hadaegh A."/>
            <person name="Iglesias-Rodriguez M.D."/>
            <person name="Jenkins J."/>
            <person name="Jones B.M."/>
            <person name="Lawson T."/>
            <person name="Leese F."/>
            <person name="Lindquist E."/>
            <person name="Lobanov A."/>
            <person name="Lomsadze A."/>
            <person name="Malik S.B."/>
            <person name="Marsh M.E."/>
            <person name="Mackinder L."/>
            <person name="Mock T."/>
            <person name="Mueller-Roeber B."/>
            <person name="Pagarete A."/>
            <person name="Parker M."/>
            <person name="Probert I."/>
            <person name="Quesneville H."/>
            <person name="Raines C."/>
            <person name="Rensing S.A."/>
            <person name="Riano-Pachon D.M."/>
            <person name="Richier S."/>
            <person name="Rokitta S."/>
            <person name="Shiraiwa Y."/>
            <person name="Soanes D.M."/>
            <person name="van der Giezen M."/>
            <person name="Wahlund T.M."/>
            <person name="Williams B."/>
            <person name="Wilson W."/>
            <person name="Wolfe G."/>
            <person name="Wurch L.L."/>
        </authorList>
    </citation>
    <scope>NUCLEOTIDE SEQUENCE</scope>
</reference>
<dbReference type="STRING" id="2903.R1EHM2"/>
<evidence type="ECO:0000256" key="1">
    <source>
        <dbReference type="ARBA" id="ARBA00023002"/>
    </source>
</evidence>
<keyword evidence="2" id="KW-0786">Thiamine pyrophosphate</keyword>
<dbReference type="PANTHER" id="PTHR43380">
    <property type="entry name" value="2-OXOISOVALERATE DEHYDROGENASE SUBUNIT ALPHA, MITOCHONDRIAL"/>
    <property type="match status" value="1"/>
</dbReference>
<dbReference type="HOGENOM" id="CLU_029393_1_2_1"/>
<dbReference type="InterPro" id="IPR001017">
    <property type="entry name" value="DH_E1"/>
</dbReference>
<dbReference type="AlphaFoldDB" id="A0A0D3JRR5"/>
<reference evidence="5" key="2">
    <citation type="submission" date="2024-10" db="UniProtKB">
        <authorList>
            <consortium name="EnsemblProtists"/>
        </authorList>
    </citation>
    <scope>IDENTIFICATION</scope>
</reference>
<dbReference type="InterPro" id="IPR029061">
    <property type="entry name" value="THDP-binding"/>
</dbReference>
<dbReference type="OMA" id="NHWAISE"/>
<evidence type="ECO:0000256" key="3">
    <source>
        <dbReference type="SAM" id="MobiDB-lite"/>
    </source>
</evidence>
<keyword evidence="1 2" id="KW-0560">Oxidoreductase</keyword>
<dbReference type="Gene3D" id="3.40.50.970">
    <property type="match status" value="1"/>
</dbReference>
<proteinExistence type="inferred from homology"/>
<dbReference type="Proteomes" id="UP000013827">
    <property type="component" value="Unassembled WGS sequence"/>
</dbReference>
<evidence type="ECO:0000313" key="5">
    <source>
        <dbReference type="EnsemblProtists" id="EOD26200"/>
    </source>
</evidence>
<name>A0A0D3JRR5_EMIH1</name>
<comment type="similarity">
    <text evidence="2">Belongs to the BCKDHA family.</text>
</comment>
<dbReference type="eggNOG" id="KOG1182">
    <property type="taxonomic scope" value="Eukaryota"/>
</dbReference>
<dbReference type="EnsemblProtists" id="EOD26200">
    <property type="protein sequence ID" value="EOD26200"/>
    <property type="gene ID" value="EMIHUDRAFT_315176"/>
</dbReference>
<evidence type="ECO:0000259" key="4">
    <source>
        <dbReference type="Pfam" id="PF00676"/>
    </source>
</evidence>
<evidence type="ECO:0000256" key="2">
    <source>
        <dbReference type="RuleBase" id="RU365014"/>
    </source>
</evidence>
<dbReference type="KEGG" id="ehx:EMIHUDRAFT_315176"/>
<evidence type="ECO:0000313" key="6">
    <source>
        <dbReference type="Proteomes" id="UP000013827"/>
    </source>
</evidence>
<protein>
    <recommendedName>
        <fullName evidence="2">2-oxoisovalerate dehydrogenase subunit alpha</fullName>
        <ecNumber evidence="2">1.2.4.4</ecNumber>
    </recommendedName>
    <alternativeName>
        <fullName evidence="2">Branched-chain alpha-keto acid dehydrogenase E1 component alpha chain</fullName>
    </alternativeName>
</protein>
<dbReference type="Pfam" id="PF00676">
    <property type="entry name" value="E1_dh"/>
    <property type="match status" value="1"/>
</dbReference>
<dbReference type="CDD" id="cd02000">
    <property type="entry name" value="TPP_E1_PDC_ADC_BCADC"/>
    <property type="match status" value="1"/>
</dbReference>
<keyword evidence="6" id="KW-1185">Reference proteome</keyword>
<dbReference type="GeneID" id="17271782"/>
<sequence>MLRVSEFDKVFNDAQRQGRISFYLTSRGEEACSVGSAAALREDDWMLPQYRELGSALWRGMTYTDIANQATGNRHDPAHGRQLPLHYGSIDRLCQVDPRHAVPARGRRVGYGMKRRGGGQVALTYFGEGCASEGDVPSAFNIAAVHGCPTIFFCRNNGYAISTNASEQFAYGMPTIRVDGNDLLAVYAATAAARAIGAEQGRPTLAMTYRVGAHSTSDDDSKYREPSAPEEGWDDERSYWEARSPIVRFGRYLHQRGCFSGADEERMRRALRKEAIAALSAAEEAGRPSPHHLFTDVWDVEPPALQQQRAALQEHMARHPAAYDKFPSFSSQ</sequence>
<accession>A0A0D3JRR5</accession>
<dbReference type="PANTHER" id="PTHR43380:SF1">
    <property type="entry name" value="2-OXOISOVALERATE DEHYDROGENASE SUBUNIT ALPHA, MITOCHONDRIAL"/>
    <property type="match status" value="1"/>
</dbReference>
<dbReference type="SUPFAM" id="SSF52518">
    <property type="entry name" value="Thiamin diphosphate-binding fold (THDP-binding)"/>
    <property type="match status" value="1"/>
</dbReference>
<comment type="cofactor">
    <cofactor evidence="2">
        <name>thiamine diphosphate</name>
        <dbReference type="ChEBI" id="CHEBI:58937"/>
    </cofactor>
</comment>
<dbReference type="RefSeq" id="XP_005778629.1">
    <property type="nucleotide sequence ID" value="XM_005778572.1"/>
</dbReference>
<feature type="region of interest" description="Disordered" evidence="3">
    <location>
        <begin position="213"/>
        <end position="235"/>
    </location>
</feature>
<comment type="function">
    <text evidence="2">The branched-chain alpha-keto dehydrogenase complex catalyzes the overall conversion of alpha-keto acids to acyl-CoA and CO(2). It contains multiple copies of three enzymatic components: branched-chain alpha-keto acid decarboxylase (E1), lipoamide acyltransferase (E2) and lipoamide dehydrogenase (E3).</text>
</comment>
<feature type="compositionally biased region" description="Basic and acidic residues" evidence="3">
    <location>
        <begin position="216"/>
        <end position="227"/>
    </location>
</feature>
<dbReference type="GO" id="GO:0009083">
    <property type="term" value="P:branched-chain amino acid catabolic process"/>
    <property type="evidence" value="ECO:0007669"/>
    <property type="project" value="TreeGrafter"/>
</dbReference>
<dbReference type="EC" id="1.2.4.4" evidence="2"/>
<dbReference type="PaxDb" id="2903-EOD26200"/>
<comment type="catalytic activity">
    <reaction evidence="2">
        <text>N(6)-[(R)-lipoyl]-L-lysyl-[protein] + 3-methyl-2-oxobutanoate + H(+) = N(6)-[(R)-S(8)-2-methylpropanoyldihydrolipoyl]-L-lysyl-[protein] + CO2</text>
        <dbReference type="Rhea" id="RHEA:13457"/>
        <dbReference type="Rhea" id="RHEA-COMP:10474"/>
        <dbReference type="Rhea" id="RHEA-COMP:10497"/>
        <dbReference type="ChEBI" id="CHEBI:11851"/>
        <dbReference type="ChEBI" id="CHEBI:15378"/>
        <dbReference type="ChEBI" id="CHEBI:16526"/>
        <dbReference type="ChEBI" id="CHEBI:83099"/>
        <dbReference type="ChEBI" id="CHEBI:83142"/>
        <dbReference type="EC" id="1.2.4.4"/>
    </reaction>
</comment>
<feature type="domain" description="Dehydrogenase E1 component" evidence="4">
    <location>
        <begin position="7"/>
        <end position="290"/>
    </location>
</feature>
<dbReference type="InterPro" id="IPR050771">
    <property type="entry name" value="Alpha-ketoacid_DH_E1_comp"/>
</dbReference>
<dbReference type="GO" id="GO:0003863">
    <property type="term" value="F:branched-chain 2-oxo acid dehydrogenase activity"/>
    <property type="evidence" value="ECO:0007669"/>
    <property type="project" value="UniProtKB-EC"/>
</dbReference>